<accession>A0A8V0YWN2</accession>
<feature type="domain" description="EF-hand" evidence="8">
    <location>
        <begin position="2863"/>
        <end position="2898"/>
    </location>
</feature>
<dbReference type="Pfam" id="PF13499">
    <property type="entry name" value="EF-hand_7"/>
    <property type="match status" value="1"/>
</dbReference>
<dbReference type="GO" id="GO:0045104">
    <property type="term" value="P:intermediate filament cytoskeleton organization"/>
    <property type="evidence" value="ECO:0007669"/>
    <property type="project" value="InterPro"/>
</dbReference>
<keyword evidence="4" id="KW-0106">Calcium</keyword>
<dbReference type="GO" id="GO:0005886">
    <property type="term" value="C:plasma membrane"/>
    <property type="evidence" value="ECO:0007669"/>
    <property type="project" value="UniProtKB-SubCell"/>
</dbReference>
<keyword evidence="3" id="KW-0479">Metal-binding</keyword>
<dbReference type="InterPro" id="IPR002048">
    <property type="entry name" value="EF_hand_dom"/>
</dbReference>
<dbReference type="SUPFAM" id="SSF47473">
    <property type="entry name" value="EF-hand"/>
    <property type="match status" value="1"/>
</dbReference>
<gene>
    <name evidence="10" type="primary">MACF1</name>
</gene>
<feature type="region of interest" description="Disordered" evidence="7">
    <location>
        <begin position="357"/>
        <end position="386"/>
    </location>
</feature>
<name>A0A8V0YWN2_CHICK</name>
<dbReference type="FunFam" id="1.20.58.60:FF:000008">
    <property type="entry name" value="microtubule-actin cross-linking factor 1"/>
    <property type="match status" value="2"/>
</dbReference>
<dbReference type="FunFam" id="1.20.58.60:FF:000061">
    <property type="entry name" value="microtubule-actin cross-linking factor 1 isoform X3"/>
    <property type="match status" value="1"/>
</dbReference>
<dbReference type="GO" id="GO:0005509">
    <property type="term" value="F:calcium ion binding"/>
    <property type="evidence" value="ECO:0007669"/>
    <property type="project" value="InterPro"/>
</dbReference>
<evidence type="ECO:0000256" key="2">
    <source>
        <dbReference type="ARBA" id="ARBA00022490"/>
    </source>
</evidence>
<evidence type="ECO:0000256" key="1">
    <source>
        <dbReference type="ARBA" id="ARBA00004245"/>
    </source>
</evidence>
<dbReference type="FunFam" id="1.20.58.60:FF:000012">
    <property type="entry name" value="Microtubule-actin cross-linking factor 1"/>
    <property type="match status" value="1"/>
</dbReference>
<dbReference type="GO" id="GO:0005856">
    <property type="term" value="C:cytoskeleton"/>
    <property type="evidence" value="ECO:0007669"/>
    <property type="project" value="UniProtKB-SubCell"/>
</dbReference>
<dbReference type="InterPro" id="IPR036534">
    <property type="entry name" value="GAR_dom_sf"/>
</dbReference>
<feature type="compositionally biased region" description="Low complexity" evidence="7">
    <location>
        <begin position="3228"/>
        <end position="3240"/>
    </location>
</feature>
<reference evidence="10" key="2">
    <citation type="submission" date="2025-08" db="UniProtKB">
        <authorList>
            <consortium name="Ensembl"/>
        </authorList>
    </citation>
    <scope>IDENTIFICATION</scope>
    <source>
        <strain evidence="10">broiler</strain>
    </source>
</reference>
<dbReference type="FunFam" id="1.20.58.60:FF:000016">
    <property type="entry name" value="Microtubule-actin cross-linking factor 1"/>
    <property type="match status" value="1"/>
</dbReference>
<dbReference type="InterPro" id="IPR018159">
    <property type="entry name" value="Spectrin/alpha-actinin"/>
</dbReference>
<dbReference type="GeneTree" id="ENSGT00940000155824"/>
<dbReference type="FunFam" id="1.20.58.60:FF:000092">
    <property type="entry name" value="microtubule-actin cross-linking factor 1 isoform X2"/>
    <property type="match status" value="1"/>
</dbReference>
<organism evidence="10 11">
    <name type="scientific">Gallus gallus</name>
    <name type="common">Chicken</name>
    <dbReference type="NCBI Taxonomy" id="9031"/>
    <lineage>
        <taxon>Eukaryota</taxon>
        <taxon>Metazoa</taxon>
        <taxon>Chordata</taxon>
        <taxon>Craniata</taxon>
        <taxon>Vertebrata</taxon>
        <taxon>Euteleostomi</taxon>
        <taxon>Archelosauria</taxon>
        <taxon>Archosauria</taxon>
        <taxon>Dinosauria</taxon>
        <taxon>Saurischia</taxon>
        <taxon>Theropoda</taxon>
        <taxon>Coelurosauria</taxon>
        <taxon>Aves</taxon>
        <taxon>Neognathae</taxon>
        <taxon>Galloanserae</taxon>
        <taxon>Galliformes</taxon>
        <taxon>Phasianidae</taxon>
        <taxon>Phasianinae</taxon>
        <taxon>Gallus</taxon>
    </lineage>
</organism>
<feature type="compositionally biased region" description="Low complexity" evidence="7">
    <location>
        <begin position="3151"/>
        <end position="3163"/>
    </location>
</feature>
<dbReference type="FunFam" id="3.30.920.20:FF:000001">
    <property type="entry name" value="Microtubule-actin cross-linking factor 1"/>
    <property type="match status" value="1"/>
</dbReference>
<protein>
    <submittedName>
        <fullName evidence="10">Microtubule actin crosslinking factor 1</fullName>
    </submittedName>
</protein>
<keyword evidence="2" id="KW-0963">Cytoplasm</keyword>
<dbReference type="SMART" id="SM00054">
    <property type="entry name" value="EFh"/>
    <property type="match status" value="2"/>
</dbReference>
<dbReference type="OrthoDB" id="10016565at2759"/>
<proteinExistence type="evidence at protein level"/>
<dbReference type="InterPro" id="IPR003108">
    <property type="entry name" value="GAR_dom"/>
</dbReference>
<dbReference type="FunFam" id="1.20.58.60:FF:000048">
    <property type="entry name" value="microtubule-actin cross-linking factor 1 isoform X3"/>
    <property type="match status" value="1"/>
</dbReference>
<evidence type="ECO:0000256" key="7">
    <source>
        <dbReference type="SAM" id="MobiDB-lite"/>
    </source>
</evidence>
<dbReference type="SMART" id="SM00243">
    <property type="entry name" value="GAS2"/>
    <property type="match status" value="1"/>
</dbReference>
<feature type="compositionally biased region" description="Low complexity" evidence="7">
    <location>
        <begin position="954"/>
        <end position="963"/>
    </location>
</feature>
<keyword evidence="5" id="KW-0206">Cytoskeleton</keyword>
<dbReference type="Gene3D" id="1.10.238.10">
    <property type="entry name" value="EF-hand"/>
    <property type="match status" value="1"/>
</dbReference>
<dbReference type="PROSITE" id="PS50222">
    <property type="entry name" value="EF_HAND_2"/>
    <property type="match status" value="2"/>
</dbReference>
<feature type="compositionally biased region" description="Pro residues" evidence="7">
    <location>
        <begin position="964"/>
        <end position="982"/>
    </location>
</feature>
<dbReference type="PANTHER" id="PTHR23169:SF25">
    <property type="entry name" value="MICROTUBULE-ACTIN CROSS-LINKING FACTOR 1, ISOFORMS 1_2_3_4_5"/>
    <property type="match status" value="1"/>
</dbReference>
<feature type="compositionally biased region" description="Polar residues" evidence="7">
    <location>
        <begin position="3202"/>
        <end position="3216"/>
    </location>
</feature>
<feature type="region of interest" description="Disordered" evidence="7">
    <location>
        <begin position="176"/>
        <end position="231"/>
    </location>
</feature>
<dbReference type="SUPFAM" id="SSF46966">
    <property type="entry name" value="Spectrin repeat"/>
    <property type="match status" value="12"/>
</dbReference>
<dbReference type="PANTHER" id="PTHR23169">
    <property type="entry name" value="ENVOPLAKIN"/>
    <property type="match status" value="1"/>
</dbReference>
<dbReference type="Ensembl" id="ENSGALT00010043002.1">
    <property type="protein sequence ID" value="ENSGALP00010025492.1"/>
    <property type="gene ID" value="ENSGALG00010017795.1"/>
</dbReference>
<reference evidence="10" key="1">
    <citation type="submission" date="2020-11" db="EMBL/GenBank/DDBJ databases">
        <title>Gallus gallus (Chicken) genome, bGalGal1, GRCg7b, maternal haplotype autosomes + Z &amp; W.</title>
        <authorList>
            <person name="Warren W."/>
            <person name="Formenti G."/>
            <person name="Fedrigo O."/>
            <person name="Haase B."/>
            <person name="Mountcastle J."/>
            <person name="Balacco J."/>
            <person name="Tracey A."/>
            <person name="Schneider V."/>
            <person name="Okimoto R."/>
            <person name="Cheng H."/>
            <person name="Hawken R."/>
            <person name="Howe K."/>
            <person name="Jarvis E.D."/>
        </authorList>
    </citation>
    <scope>NUCLEOTIDE SEQUENCE [LARGE SCALE GENOMIC DNA]</scope>
    <source>
        <strain evidence="10">Broiler</strain>
    </source>
</reference>
<dbReference type="Pfam" id="PF00435">
    <property type="entry name" value="Spectrin"/>
    <property type="match status" value="12"/>
</dbReference>
<dbReference type="FunFam" id="1.20.58.60:FF:000014">
    <property type="entry name" value="microtubule-actin cross-linking factor 1"/>
    <property type="match status" value="1"/>
</dbReference>
<keyword evidence="12" id="KW-1267">Proteomics identification</keyword>
<evidence type="ECO:0000256" key="4">
    <source>
        <dbReference type="ARBA" id="ARBA00022837"/>
    </source>
</evidence>
<dbReference type="PROSITE" id="PS51460">
    <property type="entry name" value="GAR"/>
    <property type="match status" value="1"/>
</dbReference>
<feature type="coiled-coil region" evidence="6">
    <location>
        <begin position="1914"/>
        <end position="1941"/>
    </location>
</feature>
<dbReference type="CDD" id="cd00176">
    <property type="entry name" value="SPEC"/>
    <property type="match status" value="8"/>
</dbReference>
<evidence type="ECO:0000313" key="11">
    <source>
        <dbReference type="Proteomes" id="UP000000539"/>
    </source>
</evidence>
<dbReference type="FunFam" id="1.20.58.60:FF:000084">
    <property type="entry name" value="microtubule-actin cross-linking factor 1 isoform X2"/>
    <property type="match status" value="1"/>
</dbReference>
<dbReference type="InterPro" id="IPR002017">
    <property type="entry name" value="Spectrin_repeat"/>
</dbReference>
<feature type="domain" description="EF-hand" evidence="8">
    <location>
        <begin position="2899"/>
        <end position="2934"/>
    </location>
</feature>
<evidence type="ECO:0007829" key="12">
    <source>
        <dbReference type="PeptideAtlas" id="A0A8V0YWN2"/>
    </source>
</evidence>
<dbReference type="FunFam" id="1.20.58.60:FF:000025">
    <property type="entry name" value="microtubule-actin cross-linking factor 1"/>
    <property type="match status" value="1"/>
</dbReference>
<evidence type="ECO:0000313" key="10">
    <source>
        <dbReference type="Ensembl" id="ENSGALP00010025492.1"/>
    </source>
</evidence>
<dbReference type="Gene3D" id="3.30.920.20">
    <property type="entry name" value="Gas2-like domain"/>
    <property type="match status" value="1"/>
</dbReference>
<dbReference type="FunFam" id="1.10.238.10:FF:000013">
    <property type="entry name" value="Microtubule-actin cross-linking factor 1"/>
    <property type="match status" value="1"/>
</dbReference>
<dbReference type="FunFam" id="1.20.58.60:FF:000088">
    <property type="entry name" value="microtubule-actin cross-linking factor 1 isoform X2"/>
    <property type="match status" value="1"/>
</dbReference>
<feature type="region of interest" description="Disordered" evidence="7">
    <location>
        <begin position="946"/>
        <end position="984"/>
    </location>
</feature>
<evidence type="ECO:0000259" key="9">
    <source>
        <dbReference type="PROSITE" id="PS51460"/>
    </source>
</evidence>
<sequence>MGKPLSRPDCLRQNRTCLGKGEEEDGYIEDCYVPQRSIYDTMRINEQIDQGSKLNQLSKSTLGKGDGSTISSNGTLGAANVFESRAPEAKKLDERVIFDALKLSSDVSKPAPPPPRRRPNPERKENVNRRSWKSFMPPNFTEFAERMGASLSEVSEAGASNPSLRDKRDSSALLAEHAGQPDRSEPMSESLTLEHVSKSSGTTEAMQFAADSYGSATDERQPLLPAGDGHARATGLARARLLPSATWPRARKNFPKANLGDGRQETLEASESDCTVENVNLSPCLSEELLDAGLNILITTNLREKTESELRFEEDERWVMMEEWEEATLSERGKAVLVAEEKKSCCLADISEEREHFTAPGDNSAPSPGTAQPCSPQGGASSPVAGSARCTEDVAVQCEAKDFAAGLEHSASPELSDTDSVQMFLELEEQCLNEDEADGAIPVLLGARFSPMDSEGLDPDLEKLTGAADEAREPTAPLEVSASDSAVVSDLEDFDVTCSSQVLSTMEPVTEPFSERDTLAITPTDSDGGTSPSLMAMVGPDSSQQCLLALVEDAPDPLAEVGPTGCAVAVLVPAAVASPEMGLCPAFGLEGAAHPSAPVRWEGDHQDLFIPSDEVPQCPEEPSPGLVSPSRLSPCQPPAPGMVAEGLGSPLQYHEVTVEGTDLSCFYHLLPGRTELTSYNVPELLSKDKATDLGKESNESEGQTCPEDEHCHGSPLPLFHTGSASEPGCEAALLPSAPAEQHLWGTVSSGQVLALEGSPCTEGSPMEAAIIQPGDLALLFACSWEEQPCRAVGSGAASPEGLSTSPAALSAGLWGPGGLPALADPAVLGDLEVPEPWAQEAAPGAGVFTRDAEEPCSEHLPLGAAAVPLVVEELLEAPAPFADVPVGSVPPLPEADPFLPGAGDFGSGPVLLLAAWQDAGDSASMEQLLNKALTLEDEPIAEGAALDGAEGCTPGPVGSEPVPVGCPGPPASAPRAEGPPAPADGFVPDNELFQKEQVDPLQLKLQQVNGVGQGLIQSAGKNCDVQGLEHDMEEINTRWNTLNKKVAQRIAQLQEALLRCGKFQDALEPLLSWLTDTEELISNQKPPSAEYKVVKAQIQEQKLLQRLLDDRKATVEMIQAEGGRIAQSAEPADREKITGQLQSLESRWAALLCRAAGRQKQLEDILVLAKQFHETTEPVSDWLSVTEKKLANSEPIGTQTAKIQQQISRHKALEEDIEGHAADVAHAVRVGQALSALSCAAEQRLLAEKLESLQGRYGEVRERCCRKAALLEQALCNARLFGEEEVEVLNWLAEVEDKLGSVSVKDYKRDVLQKQHADQLALNEEIVNRKKNVDQAIRNGQALLKQTTGEEVLLIQEKLDGIKTRYSDITAASSKALRTLEQARQLATKFQSTHEELNAWMSKVEDELASSGGQSPASEQIPQFQQRQKELKKEVMEQRLVLDTVNEVSRALLELVPWRAREGLDKLVSDTNERYKLVSDTVRQRVEEIDAAIQRSQQYEQAADAELAWVAETKRKLMALGAIRLEQDQTTAQLQVQKAFSIDIIRHKDSMDELFSQRNEIFGTCGEEQKAVLQEKTESLVQQYEAVSQLNSERYARLERAQVLVNQFWETYEELSPWIEETQALISQLPPPAIDHEQLKQQQEDMRQLRESIAEHKPHIDKLLKIGPQLKDLNPEEGEMVQKKYSTAEAMYAKIKEEVCQRALALDEAVSQSTQITEFHDKIEPMLEALEALSSRLRMPPLIPAEVDKIRECISENKNATVELEKLQPSFEALKRRGEELVGRSQGADKDLAAKVIQDKLDQMVFFWEDIKARAEEREMKFLDVLELAEKFWYDMAALLTTIKDTQDIVHDLESPGIDPSIIKQQVEAAETIKEETDGLHEELEFIRLLGTDLIFACGETEKPEVKKSIDEMNNAWENLNKTWKERLEKLEEAMQAAVQYQDTLQAMFDWLDNAVIKLCNMSPVGTDLNTVKEQMNEMKEFKMEVYQQQIEMEKLNHQGELMLKKATDETDRDIIKEPLTELKHLWENLGEKIAHRQHKLEAALLALGQFQHALAELMAWLTHTEELLDAQKPINGDPKVIEVELAKHHVLKNDVLAHQATVDTVNRAGNELLESSAGDDASSLRNRLEGLNACWEAVLQKTEEREQQLQSTLQQAQGFHGEIEDFLLWLTRMESQLSASKPTGGLPETAREQLNAHMELYGQLKAQEDVYSQLLAKGRLMLLNRDDSGSGSKTEQSVALLEQKWCLVSTKMEERKAKLEEALALATDFQNSLQDFINWLTLAEQSLNIVPPPSLILNAVLAQIDEHKVFANEVNAHRDRIIELDQTGNQLKFLSQKQDVVLIKNLLVSVQSRWEKVVQRSVERGRALDDARKRAKQFHEAWKKLIDWLEDAENHLDSELEISNDPDKIKLQLSKHKEFQKTLGGKQPVYDTTIRTGRALKEKALLPDDTQKLDNLLGEVRDKWDTVCGKSVERQHKLEEALLFSGQFMDALQALVDWLYKVEPQLAEDQPVHGDLDLVMNLMDAHKVFQKELGKRTGTVQVLKRSGRELIENSRDDTTWVKVQLQELSNRWDTVCKLSVSKQSRLEQALKQAEEFRTAVHMLLEWLSEAEQSLRFRGALPDDAEALQSLIDVHKEFMKKVEEKRVDVNTAVGMGEVILSACHPDCITTIKHWITIIRARFEEVLTWAKQHQQRLEAALSELVANAELLEELLAWIQWAETTLIQRDQEPAPQNIDQVKALITEHQSFMEEMTRKQPDVDRVTKTYKRKATEPPHGALIDKSRSNRKSLTQAAPPTMPIISQSETKNPRINQLSARWQQVWLLALERQRKLNDALDRLEELKEFANFDFDVWRKKYMRWMNHKKSRVMDFFRRIDKDQDGKITRQEFIDGILASKFPTTKLEMTAVADIFDRDGDGYIDYYEFVAALHPNKDAYRPTTDADKIEDEVTRQVAQCKCAKRFQVEQIGENKYRFFLGNQFGDSQQLRLVRILRSTVMVRVGGGWMALDEFLVKNDPCRARGRTNLELREKFILPEGASQGMTPFRSRGRRSKPSSRAASPTRSSSSASQSNHSCASMPSSPATPASGAKTPHHFSRCYDKPWLINSKAGTPLRGSDYPDLQLPSSEVTPAAGSKLKRPTFHSSRTSLVGDTSNSSSPVSSGAKSGRADPKKAASRPTSRAGSRAGSRASSRRGSDASDFDLLETQSACSDTSESSVAGTRRGAKPSKIPTMSKKTTTATPKTPGPKR</sequence>
<dbReference type="SUPFAM" id="SSF143575">
    <property type="entry name" value="GAS2 domain-like"/>
    <property type="match status" value="1"/>
</dbReference>
<feature type="region of interest" description="Disordered" evidence="7">
    <location>
        <begin position="3035"/>
        <end position="3091"/>
    </location>
</feature>
<feature type="region of interest" description="Disordered" evidence="7">
    <location>
        <begin position="103"/>
        <end position="135"/>
    </location>
</feature>
<evidence type="ECO:0000256" key="3">
    <source>
        <dbReference type="ARBA" id="ARBA00022723"/>
    </source>
</evidence>
<reference evidence="10" key="3">
    <citation type="submission" date="2025-09" db="UniProtKB">
        <authorList>
            <consortium name="Ensembl"/>
        </authorList>
    </citation>
    <scope>IDENTIFICATION</scope>
    <source>
        <strain evidence="10">broiler</strain>
    </source>
</reference>
<feature type="domain" description="GAR" evidence="9">
    <location>
        <begin position="2939"/>
        <end position="3017"/>
    </location>
</feature>
<dbReference type="FunFam" id="1.20.58.60:FF:000001">
    <property type="entry name" value="Microtubule-actin cross-linking factor 1"/>
    <property type="match status" value="3"/>
</dbReference>
<dbReference type="SMART" id="SM00150">
    <property type="entry name" value="SPEC"/>
    <property type="match status" value="16"/>
</dbReference>
<dbReference type="FunFam" id="1.20.58.60:FF:000021">
    <property type="entry name" value="Microtubule-actin cross-linking factor 1"/>
    <property type="match status" value="1"/>
</dbReference>
<dbReference type="InterPro" id="IPR011992">
    <property type="entry name" value="EF-hand-dom_pair"/>
</dbReference>
<dbReference type="Gene3D" id="1.20.58.60">
    <property type="match status" value="17"/>
</dbReference>
<keyword evidence="6" id="KW-0175">Coiled coil</keyword>
<dbReference type="FunFam" id="1.20.58.60:FF:000022">
    <property type="entry name" value="Microtubule-actin cross-linking factor 1"/>
    <property type="match status" value="1"/>
</dbReference>
<dbReference type="GO" id="GO:0008017">
    <property type="term" value="F:microtubule binding"/>
    <property type="evidence" value="ECO:0007669"/>
    <property type="project" value="InterPro"/>
</dbReference>
<feature type="region of interest" description="Disordered" evidence="7">
    <location>
        <begin position="688"/>
        <end position="719"/>
    </location>
</feature>
<dbReference type="CDD" id="cd00051">
    <property type="entry name" value="EFh"/>
    <property type="match status" value="1"/>
</dbReference>
<dbReference type="PROSITE" id="PS00018">
    <property type="entry name" value="EF_HAND_1"/>
    <property type="match status" value="2"/>
</dbReference>
<feature type="compositionally biased region" description="Basic and acidic residues" evidence="7">
    <location>
        <begin position="119"/>
        <end position="128"/>
    </location>
</feature>
<feature type="compositionally biased region" description="Low complexity" evidence="7">
    <location>
        <begin position="3173"/>
        <end position="3187"/>
    </location>
</feature>
<evidence type="ECO:0000256" key="6">
    <source>
        <dbReference type="SAM" id="Coils"/>
    </source>
</evidence>
<feature type="compositionally biased region" description="Polar residues" evidence="7">
    <location>
        <begin position="3139"/>
        <end position="3150"/>
    </location>
</feature>
<dbReference type="InterPro" id="IPR043197">
    <property type="entry name" value="Plakin"/>
</dbReference>
<dbReference type="Pfam" id="PF02187">
    <property type="entry name" value="GAS2"/>
    <property type="match status" value="1"/>
</dbReference>
<evidence type="ECO:0000256" key="5">
    <source>
        <dbReference type="ARBA" id="ARBA00023212"/>
    </source>
</evidence>
<dbReference type="InterPro" id="IPR018247">
    <property type="entry name" value="EF_Hand_1_Ca_BS"/>
</dbReference>
<feature type="region of interest" description="Disordered" evidence="7">
    <location>
        <begin position="3107"/>
        <end position="3246"/>
    </location>
</feature>
<dbReference type="Proteomes" id="UP000000539">
    <property type="component" value="Chromosome 23"/>
</dbReference>
<feature type="compositionally biased region" description="Polar residues" evidence="7">
    <location>
        <begin position="364"/>
        <end position="380"/>
    </location>
</feature>
<keyword evidence="11" id="KW-1185">Reference proteome</keyword>
<comment type="subcellular location">
    <subcellularLocation>
        <location evidence="1">Cytoplasm</location>
        <location evidence="1">Cytoskeleton</location>
    </subcellularLocation>
</comment>
<feature type="compositionally biased region" description="Basic and acidic residues" evidence="7">
    <location>
        <begin position="688"/>
        <end position="698"/>
    </location>
</feature>
<feature type="compositionally biased region" description="Low complexity" evidence="7">
    <location>
        <begin position="3053"/>
        <end position="3088"/>
    </location>
</feature>
<evidence type="ECO:0000259" key="8">
    <source>
        <dbReference type="PROSITE" id="PS50222"/>
    </source>
</evidence>